<reference evidence="1" key="2">
    <citation type="journal article" date="2015" name="Fish Shellfish Immunol.">
        <title>Early steps in the European eel (Anguilla anguilla)-Vibrio vulnificus interaction in the gills: Role of the RtxA13 toxin.</title>
        <authorList>
            <person name="Callol A."/>
            <person name="Pajuelo D."/>
            <person name="Ebbesson L."/>
            <person name="Teles M."/>
            <person name="MacKenzie S."/>
            <person name="Amaro C."/>
        </authorList>
    </citation>
    <scope>NUCLEOTIDE SEQUENCE</scope>
</reference>
<evidence type="ECO:0000313" key="1">
    <source>
        <dbReference type="EMBL" id="JAI02992.1"/>
    </source>
</evidence>
<protein>
    <submittedName>
        <fullName evidence="1">Uncharacterized protein</fullName>
    </submittedName>
</protein>
<reference evidence="1" key="1">
    <citation type="submission" date="2014-11" db="EMBL/GenBank/DDBJ databases">
        <authorList>
            <person name="Amaro Gonzalez C."/>
        </authorList>
    </citation>
    <scope>NUCLEOTIDE SEQUENCE</scope>
</reference>
<name>A0A0E9XKM4_ANGAN</name>
<accession>A0A0E9XKM4</accession>
<sequence>MLVSKIILEVKLIFACLLWVKIQYKCVYVALVFNTLVQYNWERPRKSQFTTAPQPNMSHP</sequence>
<proteinExistence type="predicted"/>
<organism evidence="1">
    <name type="scientific">Anguilla anguilla</name>
    <name type="common">European freshwater eel</name>
    <name type="synonym">Muraena anguilla</name>
    <dbReference type="NCBI Taxonomy" id="7936"/>
    <lineage>
        <taxon>Eukaryota</taxon>
        <taxon>Metazoa</taxon>
        <taxon>Chordata</taxon>
        <taxon>Craniata</taxon>
        <taxon>Vertebrata</taxon>
        <taxon>Euteleostomi</taxon>
        <taxon>Actinopterygii</taxon>
        <taxon>Neopterygii</taxon>
        <taxon>Teleostei</taxon>
        <taxon>Anguilliformes</taxon>
        <taxon>Anguillidae</taxon>
        <taxon>Anguilla</taxon>
    </lineage>
</organism>
<dbReference type="AlphaFoldDB" id="A0A0E9XKM4"/>
<dbReference type="EMBL" id="GBXM01005586">
    <property type="protein sequence ID" value="JAI02992.1"/>
    <property type="molecule type" value="Transcribed_RNA"/>
</dbReference>